<proteinExistence type="predicted"/>
<gene>
    <name evidence="1" type="ORF">CINF_0625</name>
</gene>
<sequence length="85" mass="9750">MKKILALSAIIALFTGCTELNLPKPQMSQSAKTSGSDSEYLDCYKLYPEENDDKDKKNYMKRFGCLNENGAKRSEEMHKSTIKHW</sequence>
<keyword evidence="2" id="KW-1185">Reference proteome</keyword>
<dbReference type="AlphaFoldDB" id="A0A7H9CG49"/>
<protein>
    <submittedName>
        <fullName evidence="1">Uncharacterized protein</fullName>
    </submittedName>
</protein>
<dbReference type="EMBL" id="CP049075">
    <property type="protein sequence ID" value="QLI05147.1"/>
    <property type="molecule type" value="Genomic_DNA"/>
</dbReference>
<evidence type="ECO:0000313" key="1">
    <source>
        <dbReference type="EMBL" id="QLI05147.1"/>
    </source>
</evidence>
<dbReference type="Proteomes" id="UP000509414">
    <property type="component" value="Chromosome"/>
</dbReference>
<name>A0A7H9CG49_9BACT</name>
<dbReference type="KEGG" id="cinf:CINF_0625"/>
<dbReference type="PROSITE" id="PS51257">
    <property type="entry name" value="PROKAR_LIPOPROTEIN"/>
    <property type="match status" value="1"/>
</dbReference>
<reference evidence="1 2" key="1">
    <citation type="submission" date="2020-02" db="EMBL/GenBank/DDBJ databases">
        <title>Complete genome sequence of the novel Campylobacter species Candidatus Campylobacter infans.</title>
        <authorList>
            <person name="Duim B."/>
            <person name="Zomer A."/>
            <person name="van der Graaf L."/>
            <person name="Wagenaar J."/>
        </authorList>
    </citation>
    <scope>NUCLEOTIDE SEQUENCE [LARGE SCALE GENOMIC DNA]</scope>
    <source>
        <strain evidence="1 2">19S00001</strain>
    </source>
</reference>
<dbReference type="RefSeq" id="WP_178696670.1">
    <property type="nucleotide sequence ID" value="NZ_CP049075.1"/>
</dbReference>
<organism evidence="1 2">
    <name type="scientific">Candidatus Campylobacter infans</name>
    <dbReference type="NCBI Taxonomy" id="2561898"/>
    <lineage>
        <taxon>Bacteria</taxon>
        <taxon>Pseudomonadati</taxon>
        <taxon>Campylobacterota</taxon>
        <taxon>Epsilonproteobacteria</taxon>
        <taxon>Campylobacterales</taxon>
        <taxon>Campylobacteraceae</taxon>
        <taxon>Campylobacter</taxon>
    </lineage>
</organism>
<evidence type="ECO:0000313" key="2">
    <source>
        <dbReference type="Proteomes" id="UP000509414"/>
    </source>
</evidence>
<accession>A0A7H9CG49</accession>